<feature type="binding site" evidence="3">
    <location>
        <position position="99"/>
    </location>
    <ligand>
        <name>substrate</name>
    </ligand>
</feature>
<comment type="cofactor">
    <cofactor evidence="3">
        <name>Zn(2+)</name>
        <dbReference type="ChEBI" id="CHEBI:29105"/>
    </cofactor>
    <text evidence="3">Binds 1 divalent metal cation per subunit.</text>
</comment>
<feature type="binding site" evidence="3">
    <location>
        <position position="16"/>
    </location>
    <ligand>
        <name>a divalent metal cation</name>
        <dbReference type="ChEBI" id="CHEBI:60240"/>
    </ligand>
</feature>
<sequence>MENVSVFSNHVCELGEGPSYDPATDTLYWFDIVNGLLLEQGVTSGALKVHELGQMASAIAIVDDERQLIATETGLHVRDVATGTLTLHTAIEADNALTRSNDSRVHPCGAFWVGTMAKNEGKGAGSIYWFFKGELRTLYTGITVSNSICFSEDGTVAYYTDTATGLLMRVACDPATGLPVGESKVFVDHRSSKGYVDGSVVDRDGVLWNAVWGGKAVKAYAPDGTLLREIPMPAGQSSCPAFVGAKADRLAVTSAWKGKDDKQRKLDPQAGMTFLLDIPVNGRFEPRVLIA</sequence>
<dbReference type="PANTHER" id="PTHR10907">
    <property type="entry name" value="REGUCALCIN"/>
    <property type="match status" value="1"/>
</dbReference>
<feature type="binding site" evidence="3">
    <location>
        <position position="146"/>
    </location>
    <ligand>
        <name>a divalent metal cation</name>
        <dbReference type="ChEBI" id="CHEBI:60240"/>
    </ligand>
</feature>
<dbReference type="PANTHER" id="PTHR10907:SF47">
    <property type="entry name" value="REGUCALCIN"/>
    <property type="match status" value="1"/>
</dbReference>
<evidence type="ECO:0000313" key="6">
    <source>
        <dbReference type="Proteomes" id="UP000558284"/>
    </source>
</evidence>
<feature type="domain" description="SMP-30/Gluconolactonase/LRE-like region" evidence="4">
    <location>
        <begin position="14"/>
        <end position="255"/>
    </location>
</feature>
<evidence type="ECO:0000256" key="1">
    <source>
        <dbReference type="ARBA" id="ARBA00008853"/>
    </source>
</evidence>
<dbReference type="GO" id="GO:0005509">
    <property type="term" value="F:calcium ion binding"/>
    <property type="evidence" value="ECO:0007669"/>
    <property type="project" value="TreeGrafter"/>
</dbReference>
<dbReference type="InterPro" id="IPR011042">
    <property type="entry name" value="6-blade_b-propeller_TolB-like"/>
</dbReference>
<evidence type="ECO:0000256" key="2">
    <source>
        <dbReference type="PIRSR" id="PIRSR605511-1"/>
    </source>
</evidence>
<name>A0A838B8B6_9HYPH</name>
<organism evidence="5 6">
    <name type="scientific">Mesorhizobium neociceri</name>
    <dbReference type="NCBI Taxonomy" id="1307853"/>
    <lineage>
        <taxon>Bacteria</taxon>
        <taxon>Pseudomonadati</taxon>
        <taxon>Pseudomonadota</taxon>
        <taxon>Alphaproteobacteria</taxon>
        <taxon>Hyphomicrobiales</taxon>
        <taxon>Phyllobacteriaceae</taxon>
        <taxon>Mesorhizobium</taxon>
    </lineage>
</organism>
<dbReference type="InterPro" id="IPR013658">
    <property type="entry name" value="SGL"/>
</dbReference>
<comment type="similarity">
    <text evidence="1">Belongs to the SMP-30/CGR1 family.</text>
</comment>
<dbReference type="Proteomes" id="UP000558284">
    <property type="component" value="Unassembled WGS sequence"/>
</dbReference>
<dbReference type="InterPro" id="IPR005511">
    <property type="entry name" value="SMP-30"/>
</dbReference>
<dbReference type="GO" id="GO:0019853">
    <property type="term" value="P:L-ascorbic acid biosynthetic process"/>
    <property type="evidence" value="ECO:0007669"/>
    <property type="project" value="TreeGrafter"/>
</dbReference>
<protein>
    <submittedName>
        <fullName evidence="5">SMP-30/gluconolactonase/LRE family protein</fullName>
    </submittedName>
</protein>
<comment type="caution">
    <text evidence="5">The sequence shown here is derived from an EMBL/GenBank/DDBJ whole genome shotgun (WGS) entry which is preliminary data.</text>
</comment>
<gene>
    <name evidence="5" type="ORF">H0241_21630</name>
</gene>
<feature type="binding site" evidence="3">
    <location>
        <position position="197"/>
    </location>
    <ligand>
        <name>a divalent metal cation</name>
        <dbReference type="ChEBI" id="CHEBI:60240"/>
    </ligand>
</feature>
<evidence type="ECO:0000313" key="5">
    <source>
        <dbReference type="EMBL" id="MBA1142826.1"/>
    </source>
</evidence>
<dbReference type="RefSeq" id="WP_181059871.1">
    <property type="nucleotide sequence ID" value="NZ_JACDTY010000011.1"/>
</dbReference>
<dbReference type="AlphaFoldDB" id="A0A838B8B6"/>
<evidence type="ECO:0000259" key="4">
    <source>
        <dbReference type="Pfam" id="PF08450"/>
    </source>
</evidence>
<dbReference type="PRINTS" id="PR01790">
    <property type="entry name" value="SMP30FAMILY"/>
</dbReference>
<dbReference type="Gene3D" id="2.120.10.30">
    <property type="entry name" value="TolB, C-terminal domain"/>
    <property type="match status" value="1"/>
</dbReference>
<keyword evidence="3" id="KW-0479">Metal-binding</keyword>
<feature type="active site" description="Proton donor/acceptor" evidence="2">
    <location>
        <position position="197"/>
    </location>
</feature>
<keyword evidence="3" id="KW-0862">Zinc</keyword>
<evidence type="ECO:0000256" key="3">
    <source>
        <dbReference type="PIRSR" id="PIRSR605511-2"/>
    </source>
</evidence>
<dbReference type="Pfam" id="PF08450">
    <property type="entry name" value="SGL"/>
    <property type="match status" value="1"/>
</dbReference>
<reference evidence="5 6" key="1">
    <citation type="submission" date="2020-07" db="EMBL/GenBank/DDBJ databases">
        <title>Definition of the novel symbiovar canariense within Mesorhizobium novociceri, a new species of genus Mesorhizobium nodulating Cicer canariense in the Caldera de Taburiente National Park (La Palma, Canary Islands).</title>
        <authorList>
            <person name="Leon-Barrios M."/>
            <person name="Perez-Yepez J."/>
            <person name="Flores-Felix J.D."/>
            <person name="Ramirez-Baena M.H."/>
            <person name="Pulido-Suarez L."/>
            <person name="Igual J.M."/>
            <person name="Velazquez E."/>
            <person name="Peix A."/>
        </authorList>
    </citation>
    <scope>NUCLEOTIDE SEQUENCE [LARGE SCALE GENOMIC DNA]</scope>
    <source>
        <strain evidence="5 6">CCANP35</strain>
    </source>
</reference>
<dbReference type="EMBL" id="JACDTY010000011">
    <property type="protein sequence ID" value="MBA1142826.1"/>
    <property type="molecule type" value="Genomic_DNA"/>
</dbReference>
<dbReference type="SUPFAM" id="SSF63829">
    <property type="entry name" value="Calcium-dependent phosphotriesterase"/>
    <property type="match status" value="1"/>
</dbReference>
<proteinExistence type="inferred from homology"/>
<feature type="binding site" evidence="3">
    <location>
        <position position="101"/>
    </location>
    <ligand>
        <name>substrate</name>
    </ligand>
</feature>
<keyword evidence="6" id="KW-1185">Reference proteome</keyword>
<dbReference type="GO" id="GO:0004341">
    <property type="term" value="F:gluconolactonase activity"/>
    <property type="evidence" value="ECO:0007669"/>
    <property type="project" value="TreeGrafter"/>
</dbReference>
<accession>A0A838B8B6</accession>